<organism evidence="2">
    <name type="scientific">marine metagenome</name>
    <dbReference type="NCBI Taxonomy" id="408172"/>
    <lineage>
        <taxon>unclassified sequences</taxon>
        <taxon>metagenomes</taxon>
        <taxon>ecological metagenomes</taxon>
    </lineage>
</organism>
<reference evidence="2" key="1">
    <citation type="submission" date="2018-05" db="EMBL/GenBank/DDBJ databases">
        <authorList>
            <person name="Lanie J.A."/>
            <person name="Ng W.-L."/>
            <person name="Kazmierczak K.M."/>
            <person name="Andrzejewski T.M."/>
            <person name="Davidsen T.M."/>
            <person name="Wayne K.J."/>
            <person name="Tettelin H."/>
            <person name="Glass J.I."/>
            <person name="Rusch D."/>
            <person name="Podicherti R."/>
            <person name="Tsui H.-C.T."/>
            <person name="Winkler M.E."/>
        </authorList>
    </citation>
    <scope>NUCLEOTIDE SEQUENCE</scope>
</reference>
<name>A0A382KR78_9ZZZZ</name>
<feature type="region of interest" description="Disordered" evidence="1">
    <location>
        <begin position="22"/>
        <end position="45"/>
    </location>
</feature>
<protein>
    <submittedName>
        <fullName evidence="2">Uncharacterized protein</fullName>
    </submittedName>
</protein>
<proteinExistence type="predicted"/>
<gene>
    <name evidence="2" type="ORF">METZ01_LOCUS278251</name>
</gene>
<dbReference type="AlphaFoldDB" id="A0A382KR78"/>
<accession>A0A382KR78</accession>
<evidence type="ECO:0000256" key="1">
    <source>
        <dbReference type="SAM" id="MobiDB-lite"/>
    </source>
</evidence>
<sequence>MEELRGINSEQLKQFLEDARDLHGKYGNPGKPTLNKLLDPVNGSPNPPRITEIISLFENMYFDDLGEMVLLLENEIERRESSDPSDV</sequence>
<dbReference type="EMBL" id="UINC01081493">
    <property type="protein sequence ID" value="SVC25397.1"/>
    <property type="molecule type" value="Genomic_DNA"/>
</dbReference>
<evidence type="ECO:0000313" key="2">
    <source>
        <dbReference type="EMBL" id="SVC25397.1"/>
    </source>
</evidence>